<feature type="transmembrane region" description="Helical" evidence="4">
    <location>
        <begin position="588"/>
        <end position="606"/>
    </location>
</feature>
<comment type="subcellular location">
    <subcellularLocation>
        <location evidence="1">Cell membrane</location>
    </subcellularLocation>
</comment>
<protein>
    <submittedName>
        <fullName evidence="7">NosR/NirI family nitrous oxide reductase transcriptional regulator</fullName>
    </submittedName>
</protein>
<keyword evidence="4" id="KW-1133">Transmembrane helix</keyword>
<evidence type="ECO:0000313" key="8">
    <source>
        <dbReference type="Proteomes" id="UP000561045"/>
    </source>
</evidence>
<name>A0A840BE31_9RHOO</name>
<keyword evidence="3 4" id="KW-0472">Membrane</keyword>
<dbReference type="Pfam" id="PF12801">
    <property type="entry name" value="Fer4_5"/>
    <property type="match status" value="2"/>
</dbReference>
<accession>A0A840BE31</accession>
<evidence type="ECO:0000256" key="4">
    <source>
        <dbReference type="SAM" id="Phobius"/>
    </source>
</evidence>
<reference evidence="7 8" key="1">
    <citation type="submission" date="2020-08" db="EMBL/GenBank/DDBJ databases">
        <title>Genomic Encyclopedia of Type Strains, Phase IV (KMG-IV): sequencing the most valuable type-strain genomes for metagenomic binning, comparative biology and taxonomic classification.</title>
        <authorList>
            <person name="Goeker M."/>
        </authorList>
    </citation>
    <scope>NUCLEOTIDE SEQUENCE [LARGE SCALE GENOMIC DNA]</scope>
    <source>
        <strain evidence="7 8">DSM 106739</strain>
    </source>
</reference>
<evidence type="ECO:0000256" key="5">
    <source>
        <dbReference type="SAM" id="SignalP"/>
    </source>
</evidence>
<sequence>MPRFTAILRAAFALFAALLCLQPINASAVAYEAKLPPELSTSPDLCTYTDCKAVLPGAERFSVRNSQPRFVTGFKGDKAIGYVFLSTDLVDIPAYSGKPVVTLIGMDTTGRFTGIRVLKHSEPILLLGIPETKLDAFVGQYLGKSVAQHFEVGSGDKQTVGLDAISGATVTVVAENQVITRAAQQVARKVGILKSEVRPTARYKDVGDIADWDALVKAGAVSRLTLQPADVGEPDTGQPYLDLWVGVLNHPTLGRAVLGATEWRALMTRLKPHETALMVISDGAGSFKGSGFVRGGIFDRVQVKQDADTYTFRDLDYLNLYSLQAKGHPAFRESGIFILRDTSFSAAYPFSFVYLANKQDKATGQRQFINFDAKLWLPDAWLEGGHPAVSEPEAPWKKIWHDKAVSIGLFIVFLAVVAFTYSRRDWLTARATIRDKRWVAWPKYVFWTVSIVWIGGVLMAQPSITHVMTWFHSLISRWEWELFLTDPFIFIFWWFIFITLFVWGRGLFCGWLCPFGSLSELAYKMAGTLGLKRFQRHLPKPLHDKLKWVKYGVFLALMAMSLWSMTMAEQFAEVEPFKTTFLVGPWNRSWPFQLFFTVVLGVSLFVERPFCKYVCPLGAGLAIPTTFRLSGLRRKKECGPCKACAMQCGSLAIAADGKIDQRECLLCLDCMVYYHDDHACPPLVQERKRREKAGLKLTPIGRDGYFIPIKEVRGEAP</sequence>
<evidence type="ECO:0000259" key="6">
    <source>
        <dbReference type="SMART" id="SM00900"/>
    </source>
</evidence>
<keyword evidence="5" id="KW-0732">Signal</keyword>
<dbReference type="PANTHER" id="PTHR30224:SF4">
    <property type="entry name" value="ELECTRON TRANSPORT PROTEIN YCCM-RELATED"/>
    <property type="match status" value="1"/>
</dbReference>
<dbReference type="GO" id="GO:0045893">
    <property type="term" value="P:positive regulation of DNA-templated transcription"/>
    <property type="evidence" value="ECO:0007669"/>
    <property type="project" value="InterPro"/>
</dbReference>
<dbReference type="GO" id="GO:0010181">
    <property type="term" value="F:FMN binding"/>
    <property type="evidence" value="ECO:0007669"/>
    <property type="project" value="InterPro"/>
</dbReference>
<dbReference type="EMBL" id="JACIET010000001">
    <property type="protein sequence ID" value="MBB4011345.1"/>
    <property type="molecule type" value="Genomic_DNA"/>
</dbReference>
<evidence type="ECO:0000256" key="3">
    <source>
        <dbReference type="ARBA" id="ARBA00023136"/>
    </source>
</evidence>
<dbReference type="SMART" id="SM00900">
    <property type="entry name" value="FMN_bind"/>
    <property type="match status" value="1"/>
</dbReference>
<feature type="chain" id="PRO_5032289612" evidence="5">
    <location>
        <begin position="29"/>
        <end position="717"/>
    </location>
</feature>
<dbReference type="SUPFAM" id="SSF54862">
    <property type="entry name" value="4Fe-4S ferredoxins"/>
    <property type="match status" value="1"/>
</dbReference>
<dbReference type="Proteomes" id="UP000561045">
    <property type="component" value="Unassembled WGS sequence"/>
</dbReference>
<evidence type="ECO:0000313" key="7">
    <source>
        <dbReference type="EMBL" id="MBB4011345.1"/>
    </source>
</evidence>
<feature type="domain" description="FMN-binding" evidence="6">
    <location>
        <begin position="94"/>
        <end position="186"/>
    </location>
</feature>
<dbReference type="PIRSF" id="PIRSF036354">
    <property type="entry name" value="NosR"/>
    <property type="match status" value="1"/>
</dbReference>
<dbReference type="RefSeq" id="WP_183631789.1">
    <property type="nucleotide sequence ID" value="NZ_BAABLE010000011.1"/>
</dbReference>
<dbReference type="InterPro" id="IPR011399">
    <property type="entry name" value="NosR"/>
</dbReference>
<keyword evidence="8" id="KW-1185">Reference proteome</keyword>
<dbReference type="GO" id="GO:0005886">
    <property type="term" value="C:plasma membrane"/>
    <property type="evidence" value="ECO:0007669"/>
    <property type="project" value="UniProtKB-SubCell"/>
</dbReference>
<keyword evidence="4" id="KW-0812">Transmembrane</keyword>
<keyword evidence="2" id="KW-1003">Cell membrane</keyword>
<feature type="transmembrane region" description="Helical" evidence="4">
    <location>
        <begin position="491"/>
        <end position="515"/>
    </location>
</feature>
<feature type="transmembrane region" description="Helical" evidence="4">
    <location>
        <begin position="404"/>
        <end position="423"/>
    </location>
</feature>
<evidence type="ECO:0000256" key="2">
    <source>
        <dbReference type="ARBA" id="ARBA00022475"/>
    </source>
</evidence>
<evidence type="ECO:0000256" key="1">
    <source>
        <dbReference type="ARBA" id="ARBA00004236"/>
    </source>
</evidence>
<gene>
    <name evidence="7" type="ORF">GGR36_000653</name>
</gene>
<dbReference type="PANTHER" id="PTHR30224">
    <property type="entry name" value="ELECTRON TRANSPORT PROTEIN"/>
    <property type="match status" value="1"/>
</dbReference>
<dbReference type="GO" id="GO:0003677">
    <property type="term" value="F:DNA binding"/>
    <property type="evidence" value="ECO:0007669"/>
    <property type="project" value="InterPro"/>
</dbReference>
<proteinExistence type="predicted"/>
<dbReference type="InterPro" id="IPR052378">
    <property type="entry name" value="NosR_regulator"/>
</dbReference>
<dbReference type="InterPro" id="IPR017896">
    <property type="entry name" value="4Fe4S_Fe-S-bd"/>
</dbReference>
<feature type="transmembrane region" description="Helical" evidence="4">
    <location>
        <begin position="444"/>
        <end position="471"/>
    </location>
</feature>
<dbReference type="AlphaFoldDB" id="A0A840BE31"/>
<dbReference type="Pfam" id="PF04205">
    <property type="entry name" value="FMN_bind"/>
    <property type="match status" value="1"/>
</dbReference>
<dbReference type="InterPro" id="IPR007329">
    <property type="entry name" value="FMN-bd"/>
</dbReference>
<organism evidence="7 8">
    <name type="scientific">Niveibacterium umoris</name>
    <dbReference type="NCBI Taxonomy" id="1193620"/>
    <lineage>
        <taxon>Bacteria</taxon>
        <taxon>Pseudomonadati</taxon>
        <taxon>Pseudomonadota</taxon>
        <taxon>Betaproteobacteria</taxon>
        <taxon>Rhodocyclales</taxon>
        <taxon>Rhodocyclaceae</taxon>
        <taxon>Niveibacterium</taxon>
    </lineage>
</organism>
<comment type="caution">
    <text evidence="7">The sequence shown here is derived from an EMBL/GenBank/DDBJ whole genome shotgun (WGS) entry which is preliminary data.</text>
</comment>
<feature type="transmembrane region" description="Helical" evidence="4">
    <location>
        <begin position="548"/>
        <end position="568"/>
    </location>
</feature>
<feature type="signal peptide" evidence="5">
    <location>
        <begin position="1"/>
        <end position="28"/>
    </location>
</feature>